<gene>
    <name evidence="1" type="ORF">CCAM_LOCUS22238</name>
</gene>
<organism evidence="1 2">
    <name type="scientific">Cuscuta campestris</name>
    <dbReference type="NCBI Taxonomy" id="132261"/>
    <lineage>
        <taxon>Eukaryota</taxon>
        <taxon>Viridiplantae</taxon>
        <taxon>Streptophyta</taxon>
        <taxon>Embryophyta</taxon>
        <taxon>Tracheophyta</taxon>
        <taxon>Spermatophyta</taxon>
        <taxon>Magnoliopsida</taxon>
        <taxon>eudicotyledons</taxon>
        <taxon>Gunneridae</taxon>
        <taxon>Pentapetalae</taxon>
        <taxon>asterids</taxon>
        <taxon>lamiids</taxon>
        <taxon>Solanales</taxon>
        <taxon>Convolvulaceae</taxon>
        <taxon>Cuscuteae</taxon>
        <taxon>Cuscuta</taxon>
        <taxon>Cuscuta subgen. Grammica</taxon>
        <taxon>Cuscuta sect. Cleistogrammica</taxon>
    </lineage>
</organism>
<sequence length="154" mass="17440">MNGVNETELKLTRSHKQLRFGPSLSCPWNTQSFLSFMLLSPNSLTVKARVFKSVEIDNAYSFKLALQHDSRQTVSEFGDKSIMERKLCVFQGHDKDGPNLSCLWERGLDFHKGVYSDSCGVHRITGLRSYDLIFVGQELDVDLTSSLLARSYIS</sequence>
<proteinExistence type="predicted"/>
<dbReference type="Proteomes" id="UP000595140">
    <property type="component" value="Unassembled WGS sequence"/>
</dbReference>
<reference evidence="1 2" key="1">
    <citation type="submission" date="2018-04" db="EMBL/GenBank/DDBJ databases">
        <authorList>
            <person name="Vogel A."/>
        </authorList>
    </citation>
    <scope>NUCLEOTIDE SEQUENCE [LARGE SCALE GENOMIC DNA]</scope>
</reference>
<protein>
    <submittedName>
        <fullName evidence="1">Uncharacterized protein</fullName>
    </submittedName>
</protein>
<keyword evidence="2" id="KW-1185">Reference proteome</keyword>
<dbReference type="EMBL" id="OOIL02002122">
    <property type="protein sequence ID" value="VFQ80462.1"/>
    <property type="molecule type" value="Genomic_DNA"/>
</dbReference>
<accession>A0A484LVD0</accession>
<dbReference type="AlphaFoldDB" id="A0A484LVD0"/>
<evidence type="ECO:0000313" key="2">
    <source>
        <dbReference type="Proteomes" id="UP000595140"/>
    </source>
</evidence>
<evidence type="ECO:0000313" key="1">
    <source>
        <dbReference type="EMBL" id="VFQ80462.1"/>
    </source>
</evidence>
<name>A0A484LVD0_9ASTE</name>